<evidence type="ECO:0000313" key="5">
    <source>
        <dbReference type="EMBL" id="CAG9099692.1"/>
    </source>
</evidence>
<evidence type="ECO:0000259" key="2">
    <source>
        <dbReference type="Pfam" id="PF14745"/>
    </source>
</evidence>
<evidence type="ECO:0000313" key="4">
    <source>
        <dbReference type="EMBL" id="CAD5216482.1"/>
    </source>
</evidence>
<feature type="domain" description="WASH complex subunit 7 central" evidence="1">
    <location>
        <begin position="573"/>
        <end position="921"/>
    </location>
</feature>
<dbReference type="GO" id="GO:0071203">
    <property type="term" value="C:WASH complex"/>
    <property type="evidence" value="ECO:0007669"/>
    <property type="project" value="InterPro"/>
</dbReference>
<dbReference type="GO" id="GO:0005768">
    <property type="term" value="C:endosome"/>
    <property type="evidence" value="ECO:0007669"/>
    <property type="project" value="TreeGrafter"/>
</dbReference>
<reference evidence="5" key="2">
    <citation type="submission" date="2020-08" db="EMBL/GenBank/DDBJ databases">
        <authorList>
            <person name="Kikuchi T."/>
        </authorList>
    </citation>
    <scope>NUCLEOTIDE SEQUENCE</scope>
    <source>
        <strain evidence="4">Ka4C1</strain>
    </source>
</reference>
<dbReference type="InterPro" id="IPR028283">
    <property type="entry name" value="WASH-7_C"/>
</dbReference>
<dbReference type="WBParaSite" id="BXY_1746200.1">
    <property type="protein sequence ID" value="BXY_1746200.1"/>
    <property type="gene ID" value="BXY_1746200"/>
</dbReference>
<protein>
    <submittedName>
        <fullName evidence="4">(pine wood nematode) hypothetical protein</fullName>
    </submittedName>
</protein>
<dbReference type="Proteomes" id="UP000659654">
    <property type="component" value="Unassembled WGS sequence"/>
</dbReference>
<feature type="domain" description="WASH complex subunit 7 C-terminal" evidence="3">
    <location>
        <begin position="949"/>
        <end position="1108"/>
    </location>
</feature>
<evidence type="ECO:0000259" key="1">
    <source>
        <dbReference type="Pfam" id="PF14744"/>
    </source>
</evidence>
<name>A0A1I7SWN1_BURXY</name>
<keyword evidence="7" id="KW-1185">Reference proteome</keyword>
<evidence type="ECO:0000259" key="3">
    <source>
        <dbReference type="Pfam" id="PF14746"/>
    </source>
</evidence>
<gene>
    <name evidence="4" type="ORF">BXYJ_LOCUS4554</name>
</gene>
<dbReference type="Proteomes" id="UP000095284">
    <property type="component" value="Unplaced"/>
</dbReference>
<dbReference type="Pfam" id="PF14745">
    <property type="entry name" value="WASH-4_N"/>
    <property type="match status" value="1"/>
</dbReference>
<dbReference type="InterPro" id="IPR028282">
    <property type="entry name" value="WASH-7_central"/>
</dbReference>
<dbReference type="eggNOG" id="KOG3578">
    <property type="taxonomic scope" value="Eukaryota"/>
</dbReference>
<proteinExistence type="predicted"/>
<dbReference type="OrthoDB" id="10261210at2759"/>
<reference evidence="8" key="1">
    <citation type="submission" date="2016-11" db="UniProtKB">
        <authorList>
            <consortium name="WormBaseParasite"/>
        </authorList>
    </citation>
    <scope>IDENTIFICATION</scope>
</reference>
<dbReference type="Proteomes" id="UP000582659">
    <property type="component" value="Unassembled WGS sequence"/>
</dbReference>
<dbReference type="InterPro" id="IPR028191">
    <property type="entry name" value="WASH-4_N"/>
</dbReference>
<dbReference type="PANTHER" id="PTHR31409">
    <property type="entry name" value="WASH COMPLEX SUBUNIT 4"/>
    <property type="match status" value="1"/>
</dbReference>
<dbReference type="Pfam" id="PF14744">
    <property type="entry name" value="WASH-7_mid"/>
    <property type="match status" value="1"/>
</dbReference>
<accession>A0A1I7SWN1</accession>
<organism evidence="6 8">
    <name type="scientific">Bursaphelenchus xylophilus</name>
    <name type="common">Pinewood nematode worm</name>
    <name type="synonym">Aphelenchoides xylophilus</name>
    <dbReference type="NCBI Taxonomy" id="6326"/>
    <lineage>
        <taxon>Eukaryota</taxon>
        <taxon>Metazoa</taxon>
        <taxon>Ecdysozoa</taxon>
        <taxon>Nematoda</taxon>
        <taxon>Chromadorea</taxon>
        <taxon>Rhabditida</taxon>
        <taxon>Tylenchina</taxon>
        <taxon>Tylenchomorpha</taxon>
        <taxon>Aphelenchoidea</taxon>
        <taxon>Aphelenchoididae</taxon>
        <taxon>Bursaphelenchus</taxon>
    </lineage>
</organism>
<dbReference type="EMBL" id="CAJFCV020000002">
    <property type="protein sequence ID" value="CAG9099692.1"/>
    <property type="molecule type" value="Genomic_DNA"/>
</dbReference>
<dbReference type="AlphaFoldDB" id="A0A1I7SWN1"/>
<dbReference type="SMR" id="A0A1I7SWN1"/>
<feature type="domain" description="WASH complex subunit 4 N-terminal" evidence="2">
    <location>
        <begin position="56"/>
        <end position="572"/>
    </location>
</feature>
<dbReference type="Pfam" id="PF14746">
    <property type="entry name" value="WASH-7_C"/>
    <property type="match status" value="1"/>
</dbReference>
<evidence type="ECO:0000313" key="6">
    <source>
        <dbReference type="Proteomes" id="UP000095284"/>
    </source>
</evidence>
<sequence length="1126" mass="129707">MDLKVDERAGNHEINRIKEVLENEKAFGAQVFTPDDTKTYVRCAIPDSPPICGALNSGNDMVDKCVYAFLNLAIEVDKLASEARERIYNVLLLYGEDGEDKSQGEVIETMSNFFPFLHNLSSFVLRVKEVAGSILQQLYRFFELKENLLAKAKERPLWRLWRCLGDALVILATVEEIFVHRPFIKAHFHTYKNSIMLVAQNPGQFGLNSERDQLVLLMNTVNSVDRELFSQSLVKGFCASSGFETITKNKPFLERFRTIISDSLYKWDQVAQNDIPDRQRLLVLCNLTVLHSYLVGINADKRLIKQISATQKRLTGFHLTGDLLFLPLMFLKGNLHEASVKCLNGQTLDESINLMLTQQTEQLQRETQLAQEIVNEWKAEMINVIKDTTNGLGNGTANQTTVLRFNVLLKGARLADRVGRLVKCILNAHLFKDRAISRSNALHLFRLIEVMQIVKDTITYYWNNVIEWTLQARQYWSKCFVRLIEGIRQAMSNNSKPDPYNLDVLSAIHLSCLYLSNSSSKQGLMAVGFALDMANYLKNLRTSEILEIDEILVRLDSISMIGDIINRVTDCSFLYFHRSIANIYFESLITMESNADGVKKFFNALDDSSAIIQHCRHKPVDKIVDDFREDIFASVEENLIDKLCTNIENDLRVLAHSHQNIDEDFIETEIFKTKKGKTPYLYENQENFQRIRELIELGPLTLMGYQLSLKEKIEKNIQKVFYELTVVALHDSETYSQMRLLAKKRFNLDLLDSNLPHMAIDQGLDILKVTASLDSFVESYCYDLKEQAFYEKKSATKMLNVMRVKNVVSSIKTRGMGIVHNTLNVAYNVLKKKLKLFSKMMFNEQIKLQLMKDIRYYRDNIDELDQMYPVRRAEKFNASIVKLGTTAKGQTLLEAFRQVIVEIGNTLGFVRMLQSAILNVNCFTAEMESIEDNAIKANPMGTFIDCLNNSLTPFQKDNDYIQLMLQVFSKELRNLERFAHLRNFFILIPPLSINYVEYLFASKAKSLKTSSADHELIFVEDGFPMGVAFILSVLNQDYFFDSVNWFESVQINLNNLLKVTQKEEQTAQRNKDNFFAQTLAIRLARFQEIEAEFDYLSYNLQSSRMFFNSNQVIDDEDEHFLEDIVH</sequence>
<dbReference type="GO" id="GO:0007032">
    <property type="term" value="P:endosome organization"/>
    <property type="evidence" value="ECO:0007669"/>
    <property type="project" value="TreeGrafter"/>
</dbReference>
<dbReference type="EMBL" id="CAJFDI010000002">
    <property type="protein sequence ID" value="CAD5216482.1"/>
    <property type="molecule type" value="Genomic_DNA"/>
</dbReference>
<dbReference type="GO" id="GO:0016197">
    <property type="term" value="P:endosomal transport"/>
    <property type="evidence" value="ECO:0007669"/>
    <property type="project" value="TreeGrafter"/>
</dbReference>
<evidence type="ECO:0000313" key="7">
    <source>
        <dbReference type="Proteomes" id="UP000659654"/>
    </source>
</evidence>
<evidence type="ECO:0000313" key="8">
    <source>
        <dbReference type="WBParaSite" id="BXY_1746200.1"/>
    </source>
</evidence>
<dbReference type="InterPro" id="IPR027307">
    <property type="entry name" value="WASH7"/>
</dbReference>
<dbReference type="PANTHER" id="PTHR31409:SF0">
    <property type="entry name" value="WASH COMPLEX SUBUNIT 4"/>
    <property type="match status" value="1"/>
</dbReference>